<dbReference type="Proteomes" id="UP001200470">
    <property type="component" value="Unassembled WGS sequence"/>
</dbReference>
<keyword evidence="3" id="KW-1185">Reference proteome</keyword>
<feature type="domain" description="DUF5675" evidence="1">
    <location>
        <begin position="4"/>
        <end position="103"/>
    </location>
</feature>
<dbReference type="EMBL" id="JADYTN010000013">
    <property type="protein sequence ID" value="MCF2563838.1"/>
    <property type="molecule type" value="Genomic_DNA"/>
</dbReference>
<comment type="caution">
    <text evidence="2">The sequence shown here is derived from an EMBL/GenBank/DDBJ whole genome shotgun (WGS) entry which is preliminary data.</text>
</comment>
<reference evidence="2 3" key="1">
    <citation type="submission" date="2020-12" db="EMBL/GenBank/DDBJ databases">
        <title>Whole genome sequences of gut porcine anaerobes.</title>
        <authorList>
            <person name="Kubasova T."/>
            <person name="Jahodarova E."/>
            <person name="Rychlik I."/>
        </authorList>
    </citation>
    <scope>NUCLEOTIDE SEQUENCE [LARGE SCALE GENOMIC DNA]</scope>
    <source>
        <strain evidence="2 3">An925</strain>
    </source>
</reference>
<proteinExistence type="predicted"/>
<gene>
    <name evidence="2" type="ORF">I6E12_06905</name>
</gene>
<protein>
    <recommendedName>
        <fullName evidence="1">DUF5675 domain-containing protein</fullName>
    </recommendedName>
</protein>
<evidence type="ECO:0000313" key="2">
    <source>
        <dbReference type="EMBL" id="MCF2563838.1"/>
    </source>
</evidence>
<dbReference type="InterPro" id="IPR043732">
    <property type="entry name" value="DUF5675"/>
</dbReference>
<sequence length="118" mass="13138">MNITIIRAECSKYGQDGVLYINNNPVCDTCEHPKHKLPAGEYDLKLALNRKLRRSVPTLSNGSIITMGNGPFLLNNDIIVGKRVLRGVLLQTSEVFNKLIDRLDKAQNAGKTFTLTIK</sequence>
<dbReference type="Pfam" id="PF18925">
    <property type="entry name" value="DUF5675"/>
    <property type="match status" value="1"/>
</dbReference>
<evidence type="ECO:0000313" key="3">
    <source>
        <dbReference type="Proteomes" id="UP001200470"/>
    </source>
</evidence>
<evidence type="ECO:0000259" key="1">
    <source>
        <dbReference type="Pfam" id="PF18925"/>
    </source>
</evidence>
<dbReference type="RefSeq" id="WP_301638075.1">
    <property type="nucleotide sequence ID" value="NZ_JADYTN010000013.1"/>
</dbReference>
<name>A0ABS9CHT0_9BACT</name>
<organism evidence="2 3">
    <name type="scientific">Xylanibacter brevis</name>
    <dbReference type="NCBI Taxonomy" id="83231"/>
    <lineage>
        <taxon>Bacteria</taxon>
        <taxon>Pseudomonadati</taxon>
        <taxon>Bacteroidota</taxon>
        <taxon>Bacteroidia</taxon>
        <taxon>Bacteroidales</taxon>
        <taxon>Prevotellaceae</taxon>
        <taxon>Xylanibacter</taxon>
    </lineage>
</organism>
<accession>A0ABS9CHT0</accession>